<proteinExistence type="predicted"/>
<gene>
    <name evidence="2" type="ORF">Xoosp2_3</name>
</gene>
<organism evidence="2 3">
    <name type="scientific">Xanthomonas phage Xoo-sp2</name>
    <dbReference type="NCBI Taxonomy" id="1852622"/>
    <lineage>
        <taxon>Viruses</taxon>
        <taxon>Duplodnaviria</taxon>
        <taxon>Heunggongvirae</taxon>
        <taxon>Uroviricota</taxon>
        <taxon>Caudoviricetes</taxon>
        <taxon>Mesyanzhinovviridae</taxon>
        <taxon>Bradleyvirinae</taxon>
        <taxon>Xooduovirus</taxon>
        <taxon>Xooduovirus Xoosp2</taxon>
    </lineage>
</organism>
<dbReference type="Proteomes" id="UP000223047">
    <property type="component" value="Segment"/>
</dbReference>
<protein>
    <submittedName>
        <fullName evidence="2">Uncharacterized protein</fullName>
    </submittedName>
</protein>
<feature type="compositionally biased region" description="Basic and acidic residues" evidence="1">
    <location>
        <begin position="18"/>
        <end position="27"/>
    </location>
</feature>
<feature type="region of interest" description="Disordered" evidence="1">
    <location>
        <begin position="1"/>
        <end position="27"/>
    </location>
</feature>
<evidence type="ECO:0000256" key="1">
    <source>
        <dbReference type="SAM" id="MobiDB-lite"/>
    </source>
</evidence>
<evidence type="ECO:0000313" key="3">
    <source>
        <dbReference type="Proteomes" id="UP000223047"/>
    </source>
</evidence>
<name>A0A1X9IAQ1_9CAUD</name>
<sequence length="221" mass="24636">MEMKPQSFDDVPTGPSRELLDRLAGEKAEQSQLKQDLLDFIDEEAHMVKGLASQSKKDLAREVVHLRGLVKTIKKATQSVQPGAATFGHAEAFRVMQYIQTNEAQGEAPEVIVVWNSRDGVTPFIVHIGGKSYQHNVQAMKGPVFDLPPEATHKWVTRTDAETLTAWRRTLDKAVEQGKLDPDKAELQRDNLEAAVSWNYRIGLVSVSSGRFTDEEVLSNV</sequence>
<evidence type="ECO:0000313" key="2">
    <source>
        <dbReference type="EMBL" id="ANT45225.1"/>
    </source>
</evidence>
<accession>A0A1X9IAQ1</accession>
<dbReference type="EMBL" id="KX241618">
    <property type="protein sequence ID" value="ANT45225.1"/>
    <property type="molecule type" value="Genomic_DNA"/>
</dbReference>
<reference evidence="2 3" key="1">
    <citation type="submission" date="2016-05" db="EMBL/GenBank/DDBJ databases">
        <title>A Novel Xanthomonas Oryzae pv. Oryzae Phage Xoo-sp2 as Possible Biocontrol Agent in Plant.</title>
        <authorList>
            <person name="Dong Z."/>
            <person name="Liu J."/>
            <person name="Peng D."/>
        </authorList>
    </citation>
    <scope>NUCLEOTIDE SEQUENCE [LARGE SCALE GENOMIC DNA]</scope>
</reference>
<keyword evidence="3" id="KW-1185">Reference proteome</keyword>